<dbReference type="Gene3D" id="2.40.40.10">
    <property type="entry name" value="RlpA-like domain"/>
    <property type="match status" value="1"/>
</dbReference>
<feature type="domain" description="3D" evidence="1">
    <location>
        <begin position="208"/>
        <end position="258"/>
    </location>
</feature>
<accession>A0A329B3L1</accession>
<dbReference type="InterPro" id="IPR010611">
    <property type="entry name" value="3D_dom"/>
</dbReference>
<feature type="non-terminal residue" evidence="2">
    <location>
        <position position="1"/>
    </location>
</feature>
<dbReference type="GO" id="GO:0009254">
    <property type="term" value="P:peptidoglycan turnover"/>
    <property type="evidence" value="ECO:0007669"/>
    <property type="project" value="InterPro"/>
</dbReference>
<dbReference type="AlphaFoldDB" id="A0A329B3L1"/>
<dbReference type="InterPro" id="IPR036908">
    <property type="entry name" value="RlpA-like_sf"/>
</dbReference>
<dbReference type="OrthoDB" id="8772606at2"/>
<evidence type="ECO:0000259" key="1">
    <source>
        <dbReference type="Pfam" id="PF06725"/>
    </source>
</evidence>
<comment type="caution">
    <text evidence="2">The sequence shown here is derived from an EMBL/GenBank/DDBJ whole genome shotgun (WGS) entry which is preliminary data.</text>
</comment>
<evidence type="ECO:0000313" key="2">
    <source>
        <dbReference type="EMBL" id="RAS14902.1"/>
    </source>
</evidence>
<dbReference type="GO" id="GO:0019867">
    <property type="term" value="C:outer membrane"/>
    <property type="evidence" value="ECO:0007669"/>
    <property type="project" value="InterPro"/>
</dbReference>
<dbReference type="Pfam" id="PF06725">
    <property type="entry name" value="3D"/>
    <property type="match status" value="1"/>
</dbReference>
<dbReference type="GO" id="GO:0004553">
    <property type="term" value="F:hydrolase activity, hydrolyzing O-glycosyl compounds"/>
    <property type="evidence" value="ECO:0007669"/>
    <property type="project" value="InterPro"/>
</dbReference>
<gene>
    <name evidence="2" type="ORF">BX591_1681</name>
</gene>
<name>A0A329B3L1_9BURK</name>
<sequence>QDNAFGDKLPIIPRESHVEHGKVLYRLKIKARLRSLSAAAPVAGRSISITSNRTGDRVQLSPTSTDSNGAVIVTLEGRDKGARTLTVTDHDITAVPLDVTLSDAWYESTFLITAYNVCNETDFGWQMVTAPGLGDQHRNDFLNGASGVVMQGTGMALNGRYVRPTHVGTHWHLNAQGHPDHLEDPQAVTFAYSDGVLGAFGTVTENHSIAVDPTVIPPRARVNIDAVGERYADDRGSQIQGYHVDNFLGAGHAVVQTWTHGAINGTQRKVKYLGGT</sequence>
<evidence type="ECO:0000313" key="3">
    <source>
        <dbReference type="Proteomes" id="UP000248918"/>
    </source>
</evidence>
<organism evidence="2 3">
    <name type="scientific">Paraburkholderia bryophila</name>
    <dbReference type="NCBI Taxonomy" id="420952"/>
    <lineage>
        <taxon>Bacteria</taxon>
        <taxon>Pseudomonadati</taxon>
        <taxon>Pseudomonadota</taxon>
        <taxon>Betaproteobacteria</taxon>
        <taxon>Burkholderiales</taxon>
        <taxon>Burkholderiaceae</taxon>
        <taxon>Paraburkholderia</taxon>
    </lineage>
</organism>
<dbReference type="SUPFAM" id="SSF50685">
    <property type="entry name" value="Barwin-like endoglucanases"/>
    <property type="match status" value="1"/>
</dbReference>
<proteinExistence type="predicted"/>
<dbReference type="EMBL" id="QLTK01000068">
    <property type="protein sequence ID" value="RAS14902.1"/>
    <property type="molecule type" value="Genomic_DNA"/>
</dbReference>
<protein>
    <submittedName>
        <fullName evidence="2">3D domain-containing protein</fullName>
    </submittedName>
</protein>
<reference evidence="2 3" key="1">
    <citation type="submission" date="2018-06" db="EMBL/GenBank/DDBJ databases">
        <title>Genomic Encyclopedia of Type Strains, Phase III (KMG-III): the genomes of soil and plant-associated and newly described type strains.</title>
        <authorList>
            <person name="Whitman W."/>
        </authorList>
    </citation>
    <scope>NUCLEOTIDE SEQUENCE [LARGE SCALE GENOMIC DNA]</scope>
    <source>
        <strain evidence="2 3">LMG 23644</strain>
    </source>
</reference>
<dbReference type="RefSeq" id="WP_111935994.1">
    <property type="nucleotide sequence ID" value="NZ_QLTK01000068.1"/>
</dbReference>
<dbReference type="Proteomes" id="UP000248918">
    <property type="component" value="Unassembled WGS sequence"/>
</dbReference>